<evidence type="ECO:0000313" key="1">
    <source>
        <dbReference type="EMBL" id="PPE74670.1"/>
    </source>
</evidence>
<evidence type="ECO:0008006" key="3">
    <source>
        <dbReference type="Google" id="ProtNLM"/>
    </source>
</evidence>
<dbReference type="SUPFAM" id="SSF52058">
    <property type="entry name" value="L domain-like"/>
    <property type="match status" value="1"/>
</dbReference>
<dbReference type="RefSeq" id="WP_104229827.1">
    <property type="nucleotide sequence ID" value="NZ_PSNW01000003.1"/>
</dbReference>
<dbReference type="Proteomes" id="UP000238220">
    <property type="component" value="Unassembled WGS sequence"/>
</dbReference>
<dbReference type="AlphaFoldDB" id="A0A2S5TI64"/>
<dbReference type="EMBL" id="PSNW01000003">
    <property type="protein sequence ID" value="PPE74670.1"/>
    <property type="molecule type" value="Genomic_DNA"/>
</dbReference>
<protein>
    <recommendedName>
        <fullName evidence="3">Leucine-rich repeat domain-containing protein</fullName>
    </recommendedName>
</protein>
<dbReference type="OrthoDB" id="7068393at2"/>
<reference evidence="1 2" key="1">
    <citation type="submission" date="2018-02" db="EMBL/GenBank/DDBJ databases">
        <title>Genome sequencing of Solimonas sp. HR-BB.</title>
        <authorList>
            <person name="Lee Y."/>
            <person name="Jeon C.O."/>
        </authorList>
    </citation>
    <scope>NUCLEOTIDE SEQUENCE [LARGE SCALE GENOMIC DNA]</scope>
    <source>
        <strain evidence="1 2">HR-BB</strain>
    </source>
</reference>
<dbReference type="InterPro" id="IPR032675">
    <property type="entry name" value="LRR_dom_sf"/>
</dbReference>
<keyword evidence="2" id="KW-1185">Reference proteome</keyword>
<organism evidence="1 2">
    <name type="scientific">Solimonas fluminis</name>
    <dbReference type="NCBI Taxonomy" id="2086571"/>
    <lineage>
        <taxon>Bacteria</taxon>
        <taxon>Pseudomonadati</taxon>
        <taxon>Pseudomonadota</taxon>
        <taxon>Gammaproteobacteria</taxon>
        <taxon>Nevskiales</taxon>
        <taxon>Nevskiaceae</taxon>
        <taxon>Solimonas</taxon>
    </lineage>
</organism>
<comment type="caution">
    <text evidence="1">The sequence shown here is derived from an EMBL/GenBank/DDBJ whole genome shotgun (WGS) entry which is preliminary data.</text>
</comment>
<evidence type="ECO:0000313" key="2">
    <source>
        <dbReference type="Proteomes" id="UP000238220"/>
    </source>
</evidence>
<accession>A0A2S5TI64</accession>
<name>A0A2S5TI64_9GAMM</name>
<proteinExistence type="predicted"/>
<sequence length="180" mass="20546">MSRLDFVRDSSKRFPIVDTPDSVLRMRIWHCKYRTLSPLSAFQKLEELIIASFPDETLEVIGELRSLRYLRLLHLPKITDLSPLGRLQNLEVLSLATSPAWDAAGRIQRVGSLAPLRSMQNLRHLELFGVCTEDRSLAEIEECHALRTASFSQYPKEKVKRFSEKLGVTNQYAPASSFEA</sequence>
<dbReference type="Gene3D" id="3.80.10.10">
    <property type="entry name" value="Ribonuclease Inhibitor"/>
    <property type="match status" value="1"/>
</dbReference>
<gene>
    <name evidence="1" type="ORF">C3942_07880</name>
</gene>